<keyword evidence="2" id="KW-0597">Phosphoprotein</keyword>
<evidence type="ECO:0000256" key="4">
    <source>
        <dbReference type="ARBA" id="ARBA00022912"/>
    </source>
</evidence>
<dbReference type="PRINTS" id="PR00700">
    <property type="entry name" value="PRTYPHPHTASE"/>
</dbReference>
<dbReference type="Proteomes" id="UP000728185">
    <property type="component" value="Unassembled WGS sequence"/>
</dbReference>
<dbReference type="InterPro" id="IPR029021">
    <property type="entry name" value="Prot-tyrosine_phosphatase-like"/>
</dbReference>
<feature type="active site" description="Phosphocysteine intermediate" evidence="5">
    <location>
        <position position="125"/>
    </location>
</feature>
<keyword evidence="9" id="KW-0675">Receptor</keyword>
<dbReference type="SUPFAM" id="SSF52799">
    <property type="entry name" value="(Phosphotyrosine protein) phosphatases II"/>
    <property type="match status" value="1"/>
</dbReference>
<accession>A0A8E0VGT3</accession>
<dbReference type="InterPro" id="IPR016130">
    <property type="entry name" value="Tyr_Pase_AS"/>
</dbReference>
<name>A0A8E0VGT3_9TREM</name>
<dbReference type="InterPro" id="IPR000387">
    <property type="entry name" value="Tyr_Pase_dom"/>
</dbReference>
<dbReference type="GO" id="GO:0005886">
    <property type="term" value="C:plasma membrane"/>
    <property type="evidence" value="ECO:0007669"/>
    <property type="project" value="TreeGrafter"/>
</dbReference>
<feature type="region of interest" description="Disordered" evidence="6">
    <location>
        <begin position="88"/>
        <end position="119"/>
    </location>
</feature>
<dbReference type="PROSITE" id="PS00383">
    <property type="entry name" value="TYR_PHOSPHATASE_1"/>
    <property type="match status" value="1"/>
</dbReference>
<dbReference type="Gene3D" id="3.90.190.10">
    <property type="entry name" value="Protein tyrosine phosphatase superfamily"/>
    <property type="match status" value="1"/>
</dbReference>
<keyword evidence="10" id="KW-1185">Reference proteome</keyword>
<evidence type="ECO:0000259" key="7">
    <source>
        <dbReference type="PROSITE" id="PS50055"/>
    </source>
</evidence>
<evidence type="ECO:0000259" key="8">
    <source>
        <dbReference type="PROSITE" id="PS50056"/>
    </source>
</evidence>
<dbReference type="GO" id="GO:0004725">
    <property type="term" value="F:protein tyrosine phosphatase activity"/>
    <property type="evidence" value="ECO:0007669"/>
    <property type="project" value="UniProtKB-EC"/>
</dbReference>
<dbReference type="InterPro" id="IPR008356">
    <property type="entry name" value="Tyr_Pase_KIM-con"/>
</dbReference>
<dbReference type="OrthoDB" id="10253954at2759"/>
<dbReference type="PANTHER" id="PTHR46198:SF2">
    <property type="entry name" value="RECEPTOR-TYPE TYROSINE-PROTEIN PHOSPHATASE R"/>
    <property type="match status" value="1"/>
</dbReference>
<evidence type="ECO:0000256" key="2">
    <source>
        <dbReference type="ARBA" id="ARBA00022553"/>
    </source>
</evidence>
<feature type="compositionally biased region" description="Low complexity" evidence="6">
    <location>
        <begin position="95"/>
        <end position="115"/>
    </location>
</feature>
<keyword evidence="4" id="KW-0904">Protein phosphatase</keyword>
<dbReference type="InterPro" id="IPR003595">
    <property type="entry name" value="Tyr_Pase_cat"/>
</dbReference>
<evidence type="ECO:0000256" key="3">
    <source>
        <dbReference type="ARBA" id="ARBA00022801"/>
    </source>
</evidence>
<dbReference type="AlphaFoldDB" id="A0A8E0VGT3"/>
<dbReference type="InterPro" id="IPR000242">
    <property type="entry name" value="PTP_cat"/>
</dbReference>
<dbReference type="SMART" id="SM00194">
    <property type="entry name" value="PTPc"/>
    <property type="match status" value="1"/>
</dbReference>
<evidence type="ECO:0000256" key="1">
    <source>
        <dbReference type="ARBA" id="ARBA00013064"/>
    </source>
</evidence>
<feature type="domain" description="Tyrosine-protein phosphatase" evidence="7">
    <location>
        <begin position="9"/>
        <end position="184"/>
    </location>
</feature>
<dbReference type="Pfam" id="PF00102">
    <property type="entry name" value="Y_phosphatase"/>
    <property type="match status" value="1"/>
</dbReference>
<dbReference type="GO" id="GO:0005829">
    <property type="term" value="C:cytosol"/>
    <property type="evidence" value="ECO:0007669"/>
    <property type="project" value="TreeGrafter"/>
</dbReference>
<evidence type="ECO:0000313" key="10">
    <source>
        <dbReference type="Proteomes" id="UP000728185"/>
    </source>
</evidence>
<evidence type="ECO:0000256" key="6">
    <source>
        <dbReference type="SAM" id="MobiDB-lite"/>
    </source>
</evidence>
<dbReference type="GO" id="GO:0019901">
    <property type="term" value="F:protein kinase binding"/>
    <property type="evidence" value="ECO:0007669"/>
    <property type="project" value="TreeGrafter"/>
</dbReference>
<dbReference type="SMART" id="SM00404">
    <property type="entry name" value="PTPc_motif"/>
    <property type="match status" value="1"/>
</dbReference>
<evidence type="ECO:0000256" key="5">
    <source>
        <dbReference type="PIRSR" id="PIRSR608356-50"/>
    </source>
</evidence>
<feature type="region of interest" description="Disordered" evidence="6">
    <location>
        <begin position="192"/>
        <end position="221"/>
    </location>
</feature>
<sequence length="221" mass="23868">MHMTACKCLKTCRNTEERQVTHFWYTAWPDHSSPESSPASARQLLQLVRDAESCRGRVSATSVLSHTNWTDPQQTSAALFQSQPTMGTDQAQFLDPSPSDTTTTTTGSDGRSTSTDGGGPIVVHCSAGLGRTGCFIALCIGCEQLRREGVADVLQIVSRLRLDRGGMVQTNEQYEFIYYALATYSAISSAASPPTLPPVPDDMESSLRSALSPNVFPPSDT</sequence>
<evidence type="ECO:0000313" key="9">
    <source>
        <dbReference type="EMBL" id="KAA0185079.1"/>
    </source>
</evidence>
<dbReference type="PROSITE" id="PS50055">
    <property type="entry name" value="TYR_PHOSPHATASE_PTP"/>
    <property type="match status" value="1"/>
</dbReference>
<dbReference type="GO" id="GO:0007165">
    <property type="term" value="P:signal transduction"/>
    <property type="evidence" value="ECO:0007669"/>
    <property type="project" value="TreeGrafter"/>
</dbReference>
<protein>
    <recommendedName>
        <fullName evidence="1">protein-tyrosine-phosphatase</fullName>
        <ecNumber evidence="1">3.1.3.48</ecNumber>
    </recommendedName>
</protein>
<comment type="caution">
    <text evidence="9">The sequence shown here is derived from an EMBL/GenBank/DDBJ whole genome shotgun (WGS) entry which is preliminary data.</text>
</comment>
<dbReference type="PROSITE" id="PS50056">
    <property type="entry name" value="TYR_PHOSPHATASE_2"/>
    <property type="match status" value="1"/>
</dbReference>
<proteinExistence type="predicted"/>
<dbReference type="PANTHER" id="PTHR46198">
    <property type="entry name" value="PROTEIN-TYROSINE-PHOSPHATASE"/>
    <property type="match status" value="1"/>
</dbReference>
<keyword evidence="3" id="KW-0378">Hydrolase</keyword>
<dbReference type="EMBL" id="LUCM01010736">
    <property type="protein sequence ID" value="KAA0185079.1"/>
    <property type="molecule type" value="Genomic_DNA"/>
</dbReference>
<dbReference type="GO" id="GO:0030054">
    <property type="term" value="C:cell junction"/>
    <property type="evidence" value="ECO:0007669"/>
    <property type="project" value="TreeGrafter"/>
</dbReference>
<dbReference type="EC" id="3.1.3.48" evidence="1"/>
<feature type="domain" description="Tyrosine specific protein phosphatases" evidence="8">
    <location>
        <begin position="118"/>
        <end position="175"/>
    </location>
</feature>
<gene>
    <name evidence="9" type="ORF">FBUS_05964</name>
</gene>
<organism evidence="9 10">
    <name type="scientific">Fasciolopsis buskii</name>
    <dbReference type="NCBI Taxonomy" id="27845"/>
    <lineage>
        <taxon>Eukaryota</taxon>
        <taxon>Metazoa</taxon>
        <taxon>Spiralia</taxon>
        <taxon>Lophotrochozoa</taxon>
        <taxon>Platyhelminthes</taxon>
        <taxon>Trematoda</taxon>
        <taxon>Digenea</taxon>
        <taxon>Plagiorchiida</taxon>
        <taxon>Echinostomata</taxon>
        <taxon>Echinostomatoidea</taxon>
        <taxon>Fasciolidae</taxon>
        <taxon>Fasciolopsis</taxon>
    </lineage>
</organism>
<reference evidence="9" key="1">
    <citation type="submission" date="2019-05" db="EMBL/GenBank/DDBJ databases">
        <title>Annotation for the trematode Fasciolopsis buski.</title>
        <authorList>
            <person name="Choi Y.-J."/>
        </authorList>
    </citation>
    <scope>NUCLEOTIDE SEQUENCE</scope>
    <source>
        <strain evidence="9">HT</strain>
        <tissue evidence="9">Whole worm</tissue>
    </source>
</reference>